<dbReference type="GO" id="GO:0018491">
    <property type="term" value="F:2-oxobutyrate synthase activity"/>
    <property type="evidence" value="ECO:0007669"/>
    <property type="project" value="UniProtKB-ARBA"/>
</dbReference>
<dbReference type="GO" id="GO:0016740">
    <property type="term" value="F:transferase activity"/>
    <property type="evidence" value="ECO:0007669"/>
    <property type="project" value="UniProtKB-KW"/>
</dbReference>
<dbReference type="InterPro" id="IPR005474">
    <property type="entry name" value="Transketolase_N"/>
</dbReference>
<protein>
    <recommendedName>
        <fullName evidence="4">2-oxoacid oxidoreductase (ferredoxin)</fullName>
        <ecNumber evidence="4">1.2.7.11</ecNumber>
    </recommendedName>
</protein>
<dbReference type="eggNOG" id="arCOG01053">
    <property type="taxonomic scope" value="Archaea"/>
</dbReference>
<dbReference type="EMBL" id="AP012489">
    <property type="protein sequence ID" value="BAN89908.1"/>
    <property type="molecule type" value="Genomic_DNA"/>
</dbReference>
<evidence type="ECO:0000313" key="9">
    <source>
        <dbReference type="Proteomes" id="UP000016887"/>
    </source>
</evidence>
<evidence type="ECO:0000256" key="4">
    <source>
        <dbReference type="ARBA" id="ARBA00012691"/>
    </source>
</evidence>
<evidence type="ECO:0000256" key="3">
    <source>
        <dbReference type="ARBA" id="ARBA00011631"/>
    </source>
</evidence>
<dbReference type="InterPro" id="IPR029061">
    <property type="entry name" value="THDP-binding"/>
</dbReference>
<gene>
    <name evidence="8" type="ORF">ACAM_0439</name>
</gene>
<sequence>MVVGDGAPIPLASPDLSSPSLSAVSSLVEAARRRLHILAGRGLGWHLHSSLTALPILAVLYAYWVPRGRVEGVDRQVILSKGHASLGFYTLLEEMGVLEEGSVEELFAKPGSPLQAHPEAGRTPLTIVSNGSLGQALSVSNGLVIGSRLKGRRVEVAVVLGDGELDEGQVWEAAATAAAMRLWEVVAIVDRNRVQHTGETEAIKPKEPLEDRWRSFGWKAVTVGGRVEEIAGALDSRAGDRPTAIIVEAVDA</sequence>
<feature type="domain" description="Transketolase N-terminal" evidence="7">
    <location>
        <begin position="74"/>
        <end position="250"/>
    </location>
</feature>
<dbReference type="EC" id="1.2.7.11" evidence="4"/>
<dbReference type="Gene3D" id="3.40.50.970">
    <property type="match status" value="1"/>
</dbReference>
<dbReference type="PATRIC" id="fig|1198449.6.peg.443"/>
<dbReference type="GO" id="GO:0019164">
    <property type="term" value="F:pyruvate synthase activity"/>
    <property type="evidence" value="ECO:0007669"/>
    <property type="project" value="UniProtKB-ARBA"/>
</dbReference>
<evidence type="ECO:0000256" key="6">
    <source>
        <dbReference type="ARBA" id="ARBA00048893"/>
    </source>
</evidence>
<accession>U3TD58</accession>
<organism evidence="8 9">
    <name type="scientific">Aeropyrum camini SY1 = JCM 12091</name>
    <dbReference type="NCBI Taxonomy" id="1198449"/>
    <lineage>
        <taxon>Archaea</taxon>
        <taxon>Thermoproteota</taxon>
        <taxon>Thermoprotei</taxon>
        <taxon>Desulfurococcales</taxon>
        <taxon>Desulfurococcaceae</taxon>
        <taxon>Aeropyrum</taxon>
    </lineage>
</organism>
<comment type="subunit">
    <text evidence="3">Heterodimer composed of an alpha and a beta subunit.</text>
</comment>
<name>U3TD58_9CREN</name>
<dbReference type="PANTHER" id="PTHR47514:SF1">
    <property type="entry name" value="TRANSKETOLASE N-TERMINAL SECTION-RELATED"/>
    <property type="match status" value="1"/>
</dbReference>
<dbReference type="Proteomes" id="UP000016887">
    <property type="component" value="Chromosome"/>
</dbReference>
<evidence type="ECO:0000256" key="5">
    <source>
        <dbReference type="ARBA" id="ARBA00023052"/>
    </source>
</evidence>
<dbReference type="PANTHER" id="PTHR47514">
    <property type="entry name" value="TRANSKETOLASE N-TERMINAL SECTION-RELATED"/>
    <property type="match status" value="1"/>
</dbReference>
<reference evidence="8 9" key="1">
    <citation type="journal article" date="2013" name="Appl. Environ. Microbiol.">
        <title>Variation of the Virus-Related Elements within Syntenic Genomes of the Hyperthermophilic Archaeon Aeropyrum.</title>
        <authorList>
            <person name="Daifuku T."/>
            <person name="Yoshida T."/>
            <person name="Kitamura T."/>
            <person name="Kawaichi S."/>
            <person name="Inoue T."/>
            <person name="Nomura K."/>
            <person name="Yoshida Y."/>
            <person name="Kuno S."/>
            <person name="Sako Y."/>
        </authorList>
    </citation>
    <scope>NUCLEOTIDE SEQUENCE [LARGE SCALE GENOMIC DNA]</scope>
    <source>
        <strain evidence="8 9">SY1</strain>
    </source>
</reference>
<evidence type="ECO:0000259" key="7">
    <source>
        <dbReference type="Pfam" id="PF00456"/>
    </source>
</evidence>
<comment type="similarity">
    <text evidence="2">Belongs to the transketolase family.</text>
</comment>
<comment type="cofactor">
    <cofactor evidence="1">
        <name>thiamine diphosphate</name>
        <dbReference type="ChEBI" id="CHEBI:58937"/>
    </cofactor>
</comment>
<evidence type="ECO:0000256" key="2">
    <source>
        <dbReference type="ARBA" id="ARBA00007131"/>
    </source>
</evidence>
<keyword evidence="9" id="KW-1185">Reference proteome</keyword>
<dbReference type="Pfam" id="PF00456">
    <property type="entry name" value="Transketolase_N"/>
    <property type="match status" value="1"/>
</dbReference>
<evidence type="ECO:0000256" key="1">
    <source>
        <dbReference type="ARBA" id="ARBA00001964"/>
    </source>
</evidence>
<dbReference type="KEGG" id="acj:ACAM_0439"/>
<dbReference type="SUPFAM" id="SSF52518">
    <property type="entry name" value="Thiamin diphosphate-binding fold (THDP-binding)"/>
    <property type="match status" value="1"/>
</dbReference>
<proteinExistence type="inferred from homology"/>
<keyword evidence="5" id="KW-0786">Thiamine pyrophosphate</keyword>
<keyword evidence="8" id="KW-0808">Transferase</keyword>
<dbReference type="AlphaFoldDB" id="U3TD58"/>
<dbReference type="STRING" id="1198449.ACAM_0439"/>
<evidence type="ECO:0000313" key="8">
    <source>
        <dbReference type="EMBL" id="BAN89908.1"/>
    </source>
</evidence>
<comment type="catalytic activity">
    <reaction evidence="6">
        <text>a 2-oxocarboxylate + 2 oxidized [2Fe-2S]-[ferredoxin] + CoA = an acyl-CoA + 2 reduced [2Fe-2S]-[ferredoxin] + CO2 + H(+)</text>
        <dbReference type="Rhea" id="RHEA:42316"/>
        <dbReference type="Rhea" id="RHEA-COMP:10000"/>
        <dbReference type="Rhea" id="RHEA-COMP:10001"/>
        <dbReference type="ChEBI" id="CHEBI:15378"/>
        <dbReference type="ChEBI" id="CHEBI:16526"/>
        <dbReference type="ChEBI" id="CHEBI:33737"/>
        <dbReference type="ChEBI" id="CHEBI:33738"/>
        <dbReference type="ChEBI" id="CHEBI:35179"/>
        <dbReference type="ChEBI" id="CHEBI:57287"/>
        <dbReference type="ChEBI" id="CHEBI:58342"/>
        <dbReference type="EC" id="1.2.7.11"/>
    </reaction>
</comment>